<reference evidence="2" key="1">
    <citation type="submission" date="2022-10" db="EMBL/GenBank/DDBJ databases">
        <title>Culturing micro-colonial fungi from biological soil crusts in the Mojave desert and describing Neophaeococcomyces mojavensis, and introducing the new genera and species Taxawa tesnikishii.</title>
        <authorList>
            <person name="Kurbessoian T."/>
            <person name="Stajich J.E."/>
        </authorList>
    </citation>
    <scope>NUCLEOTIDE SEQUENCE</scope>
    <source>
        <strain evidence="2">TK_41</strain>
    </source>
</reference>
<dbReference type="Gene3D" id="1.10.1520.10">
    <property type="entry name" value="Ribonuclease III domain"/>
    <property type="match status" value="1"/>
</dbReference>
<evidence type="ECO:0000313" key="3">
    <source>
        <dbReference type="Proteomes" id="UP001172673"/>
    </source>
</evidence>
<feature type="domain" description="RNase III" evidence="1">
    <location>
        <begin position="78"/>
        <end position="133"/>
    </location>
</feature>
<dbReference type="InterPro" id="IPR036389">
    <property type="entry name" value="RNase_III_sf"/>
</dbReference>
<dbReference type="EMBL" id="JAPDRK010000008">
    <property type="protein sequence ID" value="KAJ9609963.1"/>
    <property type="molecule type" value="Genomic_DNA"/>
</dbReference>
<evidence type="ECO:0000313" key="2">
    <source>
        <dbReference type="EMBL" id="KAJ9609963.1"/>
    </source>
</evidence>
<dbReference type="Proteomes" id="UP001172673">
    <property type="component" value="Unassembled WGS sequence"/>
</dbReference>
<keyword evidence="3" id="KW-1185">Reference proteome</keyword>
<protein>
    <recommendedName>
        <fullName evidence="1">RNase III domain-containing protein</fullName>
    </recommendedName>
</protein>
<dbReference type="SMART" id="SM00535">
    <property type="entry name" value="RIBOc"/>
    <property type="match status" value="1"/>
</dbReference>
<name>A0AA38XBB8_9EURO</name>
<dbReference type="InterPro" id="IPR000999">
    <property type="entry name" value="RNase_III_dom"/>
</dbReference>
<dbReference type="GO" id="GO:0006396">
    <property type="term" value="P:RNA processing"/>
    <property type="evidence" value="ECO:0007669"/>
    <property type="project" value="InterPro"/>
</dbReference>
<dbReference type="PROSITE" id="PS50142">
    <property type="entry name" value="RNASE_3_2"/>
    <property type="match status" value="1"/>
</dbReference>
<dbReference type="GO" id="GO:0004525">
    <property type="term" value="F:ribonuclease III activity"/>
    <property type="evidence" value="ECO:0007669"/>
    <property type="project" value="InterPro"/>
</dbReference>
<organism evidence="2 3">
    <name type="scientific">Cladophialophora chaetospira</name>
    <dbReference type="NCBI Taxonomy" id="386627"/>
    <lineage>
        <taxon>Eukaryota</taxon>
        <taxon>Fungi</taxon>
        <taxon>Dikarya</taxon>
        <taxon>Ascomycota</taxon>
        <taxon>Pezizomycotina</taxon>
        <taxon>Eurotiomycetes</taxon>
        <taxon>Chaetothyriomycetidae</taxon>
        <taxon>Chaetothyriales</taxon>
        <taxon>Herpotrichiellaceae</taxon>
        <taxon>Cladophialophora</taxon>
    </lineage>
</organism>
<comment type="caution">
    <text evidence="2">The sequence shown here is derived from an EMBL/GenBank/DDBJ whole genome shotgun (WGS) entry which is preliminary data.</text>
</comment>
<dbReference type="CDD" id="cd00593">
    <property type="entry name" value="RIBOc"/>
    <property type="match status" value="1"/>
</dbReference>
<dbReference type="AlphaFoldDB" id="A0AA38XBB8"/>
<dbReference type="Pfam" id="PF14622">
    <property type="entry name" value="Ribonucleas_3_3"/>
    <property type="match status" value="1"/>
</dbReference>
<gene>
    <name evidence="2" type="ORF">H2200_006293</name>
</gene>
<accession>A0AA38XBB8</accession>
<sequence length="159" mass="17189">MGKVLEKVKQCEAIIDYEFKEKHHGVEALFTYTGNCQELGALVEIKKNDGLGILGDIILQDHLCRKWLELGLSKKDWSRIRQEVASNANLAAIGKAKALDACVVLNPGQTAVQDSIMATTVEAIIGAVDLDGGKAAAEKVIERLSLSHDLLKPATTILP</sequence>
<proteinExistence type="predicted"/>
<evidence type="ECO:0000259" key="1">
    <source>
        <dbReference type="PROSITE" id="PS50142"/>
    </source>
</evidence>
<dbReference type="SUPFAM" id="SSF69065">
    <property type="entry name" value="RNase III domain-like"/>
    <property type="match status" value="1"/>
</dbReference>